<dbReference type="AlphaFoldDB" id="A0A3B6PP16"/>
<dbReference type="InterPro" id="IPR022059">
    <property type="entry name" value="DUF3615"/>
</dbReference>
<dbReference type="Gramene" id="TraesROB_scaffold_029227_01G000300.1">
    <property type="protein sequence ID" value="TraesROB_scaffold_029227_01G000300.1"/>
    <property type="gene ID" value="TraesROB_scaffold_029227_01G000300"/>
</dbReference>
<dbReference type="Proteomes" id="UP000019116">
    <property type="component" value="Chromosome 6B"/>
</dbReference>
<name>A0A3B6PP16_WHEAT</name>
<protein>
    <recommendedName>
        <fullName evidence="2">DUF3615 domain-containing protein</fullName>
    </recommendedName>
</protein>
<dbReference type="EnsemblPlants" id="TraesCS6B02G313600.1">
    <property type="protein sequence ID" value="TraesCS6B02G313600.1"/>
    <property type="gene ID" value="TraesCS6B02G313600"/>
</dbReference>
<feature type="domain" description="DUF3615" evidence="2">
    <location>
        <begin position="268"/>
        <end position="363"/>
    </location>
</feature>
<dbReference type="Gramene" id="TraesWEE_scaffold_024376_01G000100.1">
    <property type="protein sequence ID" value="TraesWEE_scaffold_024376_01G000100.1"/>
    <property type="gene ID" value="TraesWEE_scaffold_024376_01G000100"/>
</dbReference>
<reference evidence="3" key="2">
    <citation type="submission" date="2018-10" db="UniProtKB">
        <authorList>
            <consortium name="EnsemblPlants"/>
        </authorList>
    </citation>
    <scope>IDENTIFICATION</scope>
</reference>
<feature type="region of interest" description="Disordered" evidence="1">
    <location>
        <begin position="1"/>
        <end position="38"/>
    </location>
</feature>
<dbReference type="PANTHER" id="PTHR33326">
    <property type="entry name" value="OS05G0543800 PROTEIN"/>
    <property type="match status" value="1"/>
</dbReference>
<evidence type="ECO:0000259" key="2">
    <source>
        <dbReference type="Pfam" id="PF12274"/>
    </source>
</evidence>
<dbReference type="Gramene" id="TraesCAD_scaffold_018732_01G000500.1">
    <property type="protein sequence ID" value="TraesCAD_scaffold_018732_01G000500.1"/>
    <property type="gene ID" value="TraesCAD_scaffold_018732_01G000500"/>
</dbReference>
<evidence type="ECO:0000313" key="3">
    <source>
        <dbReference type="EnsemblPlants" id="TraesCS6B02G313600.1"/>
    </source>
</evidence>
<accession>A0A3B6PP16</accession>
<dbReference type="RefSeq" id="XP_044409627.1">
    <property type="nucleotide sequence ID" value="XM_044553692.1"/>
</dbReference>
<sequence length="450" mass="49898">MDPPVLEPSYMRLNPLPPMYPPVGGSLAPRSPPPPMDPQAGGLNFQFVHVPGDGTRASHFAPRGTVPDFYANYTPQPPPPGTRAGHFLPRGTVPEFYANYTPQPPPPGCEEKTQHVPGPSYTSSNLRPPSMPTSASYLPSICLPPWLCPPNFQCPGDLLGRPLTPSLGPPFLHRKHPEWGIDFYIRVDRAGCYHTYPHVGGPFEGLQEAEHAIERHLDDRRDPKMSTMDNVSAVDIAVRHYLYLPDGTRKHSGIYDKISDNQRQLVLALVDKYNDDNSLLEDLAYELTKVVCYKSFREADVRMWYHHINFSAKAKGGADCKFFFAEVIFMQGELPVSCLCMIAPTDDGHCFSCRNNGNDLKHPKGVRYAGGHVMRTFNPFGGCKVPPEACVHDWEAEEARFRKTLEGFDLSGPPPIFPGNVANVYIGTSVWEGGRWRTEEAAKVGAGAEC</sequence>
<dbReference type="GeneID" id="123134441"/>
<gene>
    <name evidence="3" type="primary">LOC123134441</name>
</gene>
<keyword evidence="4" id="KW-1185">Reference proteome</keyword>
<feature type="region of interest" description="Disordered" evidence="1">
    <location>
        <begin position="104"/>
        <end position="128"/>
    </location>
</feature>
<proteinExistence type="predicted"/>
<dbReference type="Gramene" id="TraesRN6B0100880800.2">
    <property type="protein sequence ID" value="TraesRN6B0100880800.2"/>
    <property type="gene ID" value="TraesRN6B0100880800"/>
</dbReference>
<dbReference type="Pfam" id="PF12274">
    <property type="entry name" value="DUF3615"/>
    <property type="match status" value="1"/>
</dbReference>
<reference evidence="3" key="1">
    <citation type="submission" date="2018-08" db="EMBL/GenBank/DDBJ databases">
        <authorList>
            <person name="Rossello M."/>
        </authorList>
    </citation>
    <scope>NUCLEOTIDE SEQUENCE [LARGE SCALE GENOMIC DNA]</scope>
    <source>
        <strain evidence="3">cv. Chinese Spring</strain>
    </source>
</reference>
<dbReference type="Gramene" id="TraesCLE_scaffold_001713_01G000700.1">
    <property type="protein sequence ID" value="TraesCLE_scaffold_001713_01G000700.1"/>
    <property type="gene ID" value="TraesCLE_scaffold_001713_01G000700"/>
</dbReference>
<evidence type="ECO:0000256" key="1">
    <source>
        <dbReference type="SAM" id="MobiDB-lite"/>
    </source>
</evidence>
<dbReference type="OrthoDB" id="580590at2759"/>
<evidence type="ECO:0000313" key="4">
    <source>
        <dbReference type="Proteomes" id="UP000019116"/>
    </source>
</evidence>
<dbReference type="KEGG" id="taes:123134441"/>
<dbReference type="PANTHER" id="PTHR33326:SF39">
    <property type="entry name" value="GENOME ASSEMBLY, CHROMOSOME: II"/>
    <property type="match status" value="1"/>
</dbReference>
<organism evidence="3">
    <name type="scientific">Triticum aestivum</name>
    <name type="common">Wheat</name>
    <dbReference type="NCBI Taxonomy" id="4565"/>
    <lineage>
        <taxon>Eukaryota</taxon>
        <taxon>Viridiplantae</taxon>
        <taxon>Streptophyta</taxon>
        <taxon>Embryophyta</taxon>
        <taxon>Tracheophyta</taxon>
        <taxon>Spermatophyta</taxon>
        <taxon>Magnoliopsida</taxon>
        <taxon>Liliopsida</taxon>
        <taxon>Poales</taxon>
        <taxon>Poaceae</taxon>
        <taxon>BOP clade</taxon>
        <taxon>Pooideae</taxon>
        <taxon>Triticodae</taxon>
        <taxon>Triticeae</taxon>
        <taxon>Triticinae</taxon>
        <taxon>Triticum</taxon>
    </lineage>
</organism>
<dbReference type="Gramene" id="TraesCS6B02G313600.1">
    <property type="protein sequence ID" value="TraesCS6B02G313600.1"/>
    <property type="gene ID" value="TraesCS6B02G313600"/>
</dbReference>
<dbReference type="Gramene" id="TraesCS6B03G0900100.2">
    <property type="protein sequence ID" value="TraesCS6B03G0900100.2.CDS"/>
    <property type="gene ID" value="TraesCS6B03G0900100"/>
</dbReference>